<evidence type="ECO:0000313" key="10">
    <source>
        <dbReference type="EMBL" id="RRD89690.1"/>
    </source>
</evidence>
<dbReference type="EC" id="6.3.4.19" evidence="8"/>
<comment type="domain">
    <text evidence="8">The N-terminal region contains the highly conserved SGGXDS motif, predicted to be a P-loop motif involved in ATP binding.</text>
</comment>
<dbReference type="InterPro" id="IPR015262">
    <property type="entry name" value="tRNA_Ile_lys_synt_subst-bd"/>
</dbReference>
<evidence type="ECO:0000256" key="5">
    <source>
        <dbReference type="ARBA" id="ARBA00022741"/>
    </source>
</evidence>
<dbReference type="InterPro" id="IPR014729">
    <property type="entry name" value="Rossmann-like_a/b/a_fold"/>
</dbReference>
<dbReference type="STRING" id="1121352.GCA_000620925_01075"/>
<dbReference type="Gene3D" id="1.20.59.20">
    <property type="match status" value="1"/>
</dbReference>
<keyword evidence="3 8" id="KW-0436">Ligase</keyword>
<dbReference type="InterPro" id="IPR012094">
    <property type="entry name" value="tRNA_Ile_lys_synt"/>
</dbReference>
<evidence type="ECO:0000256" key="2">
    <source>
        <dbReference type="ARBA" id="ARBA00022490"/>
    </source>
</evidence>
<dbReference type="SMART" id="SM00977">
    <property type="entry name" value="TilS_C"/>
    <property type="match status" value="1"/>
</dbReference>
<dbReference type="CDD" id="cd01992">
    <property type="entry name" value="TilS_N"/>
    <property type="match status" value="1"/>
</dbReference>
<keyword evidence="5 8" id="KW-0547">Nucleotide-binding</keyword>
<evidence type="ECO:0000256" key="1">
    <source>
        <dbReference type="ARBA" id="ARBA00004496"/>
    </source>
</evidence>
<reference evidence="10 11" key="1">
    <citation type="submission" date="2018-11" db="EMBL/GenBank/DDBJ databases">
        <title>Genomes From Bacteria Associated with the Canine Oral Cavity: a Test Case for Automated Genome-Based Taxonomic Assignment.</title>
        <authorList>
            <person name="Coil D.A."/>
            <person name="Jospin G."/>
            <person name="Darling A.E."/>
            <person name="Wallis C."/>
            <person name="Davis I.J."/>
            <person name="Harris S."/>
            <person name="Eisen J.A."/>
            <person name="Holcombe L.J."/>
            <person name="O'Flynn C."/>
        </authorList>
    </citation>
    <scope>NUCLEOTIDE SEQUENCE [LARGE SCALE GENOMIC DNA]</scope>
    <source>
        <strain evidence="10 11">COT-280</strain>
    </source>
</reference>
<dbReference type="InterPro" id="IPR012795">
    <property type="entry name" value="tRNA_Ile_lys_synt_N"/>
</dbReference>
<comment type="catalytic activity">
    <reaction evidence="7 8">
        <text>cytidine(34) in tRNA(Ile2) + L-lysine + ATP = lysidine(34) in tRNA(Ile2) + AMP + diphosphate + H(+)</text>
        <dbReference type="Rhea" id="RHEA:43744"/>
        <dbReference type="Rhea" id="RHEA-COMP:10625"/>
        <dbReference type="Rhea" id="RHEA-COMP:10670"/>
        <dbReference type="ChEBI" id="CHEBI:15378"/>
        <dbReference type="ChEBI" id="CHEBI:30616"/>
        <dbReference type="ChEBI" id="CHEBI:32551"/>
        <dbReference type="ChEBI" id="CHEBI:33019"/>
        <dbReference type="ChEBI" id="CHEBI:82748"/>
        <dbReference type="ChEBI" id="CHEBI:83665"/>
        <dbReference type="ChEBI" id="CHEBI:456215"/>
        <dbReference type="EC" id="6.3.4.19"/>
    </reaction>
</comment>
<evidence type="ECO:0000256" key="7">
    <source>
        <dbReference type="ARBA" id="ARBA00048539"/>
    </source>
</evidence>
<dbReference type="Pfam" id="PF11734">
    <property type="entry name" value="TilS_C"/>
    <property type="match status" value="1"/>
</dbReference>
<keyword evidence="2 8" id="KW-0963">Cytoplasm</keyword>
<comment type="subcellular location">
    <subcellularLocation>
        <location evidence="1 8">Cytoplasm</location>
    </subcellularLocation>
</comment>
<evidence type="ECO:0000256" key="8">
    <source>
        <dbReference type="HAMAP-Rule" id="MF_01161"/>
    </source>
</evidence>
<evidence type="ECO:0000259" key="9">
    <source>
        <dbReference type="SMART" id="SM00977"/>
    </source>
</evidence>
<dbReference type="SUPFAM" id="SSF56037">
    <property type="entry name" value="PheT/TilS domain"/>
    <property type="match status" value="1"/>
</dbReference>
<gene>
    <name evidence="8 10" type="primary">tilS</name>
    <name evidence="10" type="ORF">EII21_08040</name>
</gene>
<evidence type="ECO:0000313" key="11">
    <source>
        <dbReference type="Proteomes" id="UP000269923"/>
    </source>
</evidence>
<evidence type="ECO:0000256" key="4">
    <source>
        <dbReference type="ARBA" id="ARBA00022694"/>
    </source>
</evidence>
<dbReference type="NCBIfam" id="TIGR02433">
    <property type="entry name" value="lysidine_TilS_C"/>
    <property type="match status" value="1"/>
</dbReference>
<name>A0A3P2A638_9NEIS</name>
<dbReference type="RefSeq" id="WP_124795432.1">
    <property type="nucleotide sequence ID" value="NZ_RQYC01000012.1"/>
</dbReference>
<dbReference type="GO" id="GO:0005737">
    <property type="term" value="C:cytoplasm"/>
    <property type="evidence" value="ECO:0007669"/>
    <property type="project" value="UniProtKB-SubCell"/>
</dbReference>
<evidence type="ECO:0000256" key="6">
    <source>
        <dbReference type="ARBA" id="ARBA00022840"/>
    </source>
</evidence>
<dbReference type="InterPro" id="IPR011063">
    <property type="entry name" value="TilS/TtcA_N"/>
</dbReference>
<dbReference type="InterPro" id="IPR012796">
    <property type="entry name" value="Lysidine-tRNA-synth_C"/>
</dbReference>
<dbReference type="SUPFAM" id="SSF82829">
    <property type="entry name" value="MesJ substrate recognition domain-like"/>
    <property type="match status" value="1"/>
</dbReference>
<dbReference type="Proteomes" id="UP000269923">
    <property type="component" value="Unassembled WGS sequence"/>
</dbReference>
<dbReference type="OrthoDB" id="9807403at2"/>
<sequence>MLYQRLQPVWKRLRDSRPTLALSGGLDSMVLLHLLLRCRADTGMPFSAAHVHHGLSANADAWARFCQDFCTAHDVPFYLLKVQVENRGEGWEAAARKARYQALAGVSSETLLLAHHADDQRETFLLAALRGGGTRALAAMPAAAEMSAIRLLRPLLNVSRAELADYARAHAITHIEDESNSNPRFLRNWLRHQLLPFALQRLPQLPQQLDTAVAAAQQDLALLDEFTRSDREYVCADGVFQCLRWCELSELRRRNLLHDFAKQHNLGNPSRAAVYAFERTLAAAPTQHAEWSLPHGTAVAHQGRLLPAPHSLMHPLWLKQPLIGTAAQLAQNCGMEWRTGRGFSADILQHTLQLRPPVPSDRMMWRGTRKTVKRILQEHGVPPRLRPIFPIWCNLHGECLAISGIGVSDAVAVDSGLIPYLPDWENYFIRPNKQPSPAVT</sequence>
<evidence type="ECO:0000256" key="3">
    <source>
        <dbReference type="ARBA" id="ARBA00022598"/>
    </source>
</evidence>
<dbReference type="Pfam" id="PF09179">
    <property type="entry name" value="TilS"/>
    <property type="match status" value="1"/>
</dbReference>
<feature type="binding site" evidence="8">
    <location>
        <begin position="23"/>
        <end position="28"/>
    </location>
    <ligand>
        <name>ATP</name>
        <dbReference type="ChEBI" id="CHEBI:30616"/>
    </ligand>
</feature>
<keyword evidence="6 8" id="KW-0067">ATP-binding</keyword>
<dbReference type="AlphaFoldDB" id="A0A3P2A638"/>
<dbReference type="GO" id="GO:0032267">
    <property type="term" value="F:tRNA(Ile)-lysidine synthase activity"/>
    <property type="evidence" value="ECO:0007669"/>
    <property type="project" value="UniProtKB-EC"/>
</dbReference>
<dbReference type="HAMAP" id="MF_01161">
    <property type="entry name" value="tRNA_Ile_lys_synt"/>
    <property type="match status" value="1"/>
</dbReference>
<dbReference type="PANTHER" id="PTHR43033">
    <property type="entry name" value="TRNA(ILE)-LYSIDINE SYNTHASE-RELATED"/>
    <property type="match status" value="1"/>
</dbReference>
<feature type="domain" description="Lysidine-tRNA(Ile) synthetase C-terminal" evidence="9">
    <location>
        <begin position="352"/>
        <end position="424"/>
    </location>
</feature>
<dbReference type="GO" id="GO:0006400">
    <property type="term" value="P:tRNA modification"/>
    <property type="evidence" value="ECO:0007669"/>
    <property type="project" value="UniProtKB-UniRule"/>
</dbReference>
<keyword evidence="4 8" id="KW-0819">tRNA processing</keyword>
<protein>
    <recommendedName>
        <fullName evidence="8">tRNA(Ile)-lysidine synthase</fullName>
        <ecNumber evidence="8">6.3.4.19</ecNumber>
    </recommendedName>
    <alternativeName>
        <fullName evidence="8">tRNA(Ile)-2-lysyl-cytidine synthase</fullName>
    </alternativeName>
    <alternativeName>
        <fullName evidence="8">tRNA(Ile)-lysidine synthetase</fullName>
    </alternativeName>
</protein>
<dbReference type="Gene3D" id="3.40.50.620">
    <property type="entry name" value="HUPs"/>
    <property type="match status" value="1"/>
</dbReference>
<organism evidence="10 11">
    <name type="scientific">Conchiformibius steedae</name>
    <dbReference type="NCBI Taxonomy" id="153493"/>
    <lineage>
        <taxon>Bacteria</taxon>
        <taxon>Pseudomonadati</taxon>
        <taxon>Pseudomonadota</taxon>
        <taxon>Betaproteobacteria</taxon>
        <taxon>Neisseriales</taxon>
        <taxon>Neisseriaceae</taxon>
        <taxon>Conchiformibius</taxon>
    </lineage>
</organism>
<comment type="caution">
    <text evidence="10">The sequence shown here is derived from an EMBL/GenBank/DDBJ whole genome shotgun (WGS) entry which is preliminary data.</text>
</comment>
<comment type="function">
    <text evidence="8">Ligates lysine onto the cytidine present at position 34 of the AUA codon-specific tRNA(Ile) that contains the anticodon CAU, in an ATP-dependent manner. Cytidine is converted to lysidine, thus changing the amino acid specificity of the tRNA from methionine to isoleucine.</text>
</comment>
<proteinExistence type="inferred from homology"/>
<dbReference type="Pfam" id="PF01171">
    <property type="entry name" value="ATP_bind_3"/>
    <property type="match status" value="1"/>
</dbReference>
<dbReference type="GO" id="GO:0005524">
    <property type="term" value="F:ATP binding"/>
    <property type="evidence" value="ECO:0007669"/>
    <property type="project" value="UniProtKB-UniRule"/>
</dbReference>
<keyword evidence="11" id="KW-1185">Reference proteome</keyword>
<comment type="similarity">
    <text evidence="8">Belongs to the tRNA(Ile)-lysidine synthase family.</text>
</comment>
<dbReference type="PANTHER" id="PTHR43033:SF1">
    <property type="entry name" value="TRNA(ILE)-LYSIDINE SYNTHASE-RELATED"/>
    <property type="match status" value="1"/>
</dbReference>
<dbReference type="SUPFAM" id="SSF52402">
    <property type="entry name" value="Adenine nucleotide alpha hydrolases-like"/>
    <property type="match status" value="1"/>
</dbReference>
<accession>A0A3P2A638</accession>
<dbReference type="NCBIfam" id="TIGR02432">
    <property type="entry name" value="lysidine_TilS_N"/>
    <property type="match status" value="1"/>
</dbReference>
<dbReference type="EMBL" id="RQYC01000012">
    <property type="protein sequence ID" value="RRD89690.1"/>
    <property type="molecule type" value="Genomic_DNA"/>
</dbReference>